<accession>A0ABR7F8R4</accession>
<keyword evidence="3 4" id="KW-0808">Transferase</keyword>
<dbReference type="InterPro" id="IPR038601">
    <property type="entry name" value="MttB-like_sf"/>
</dbReference>
<protein>
    <recommendedName>
        <fullName evidence="4">Methyltransferase</fullName>
        <ecNumber evidence="4">2.1.1.-</ecNumber>
    </recommendedName>
</protein>
<proteinExistence type="inferred from homology"/>
<comment type="caution">
    <text evidence="5">The sequence shown here is derived from an EMBL/GenBank/DDBJ whole genome shotgun (WGS) entry which is preliminary data.</text>
</comment>
<dbReference type="EC" id="2.1.1.-" evidence="4"/>
<evidence type="ECO:0000256" key="2">
    <source>
        <dbReference type="ARBA" id="ARBA00022603"/>
    </source>
</evidence>
<evidence type="ECO:0000313" key="6">
    <source>
        <dbReference type="Proteomes" id="UP000654573"/>
    </source>
</evidence>
<dbReference type="InterPro" id="IPR010426">
    <property type="entry name" value="MTTB_MeTrfase"/>
</dbReference>
<gene>
    <name evidence="5" type="ORF">H8S76_04930</name>
</gene>
<keyword evidence="6" id="KW-1185">Reference proteome</keyword>
<dbReference type="Gene3D" id="3.20.20.480">
    <property type="entry name" value="Trimethylamine methyltransferase-like"/>
    <property type="match status" value="1"/>
</dbReference>
<dbReference type="GO" id="GO:0032259">
    <property type="term" value="P:methylation"/>
    <property type="evidence" value="ECO:0007669"/>
    <property type="project" value="UniProtKB-KW"/>
</dbReference>
<evidence type="ECO:0000256" key="1">
    <source>
        <dbReference type="ARBA" id="ARBA00007137"/>
    </source>
</evidence>
<dbReference type="Pfam" id="PF06253">
    <property type="entry name" value="MTTB"/>
    <property type="match status" value="1"/>
</dbReference>
<dbReference type="EMBL" id="JACOOU010000002">
    <property type="protein sequence ID" value="MBC5671582.1"/>
    <property type="molecule type" value="Genomic_DNA"/>
</dbReference>
<organism evidence="5 6">
    <name type="scientific">Blautia celeris</name>
    <dbReference type="NCBI Taxonomy" id="2763026"/>
    <lineage>
        <taxon>Bacteria</taxon>
        <taxon>Bacillati</taxon>
        <taxon>Bacillota</taxon>
        <taxon>Clostridia</taxon>
        <taxon>Lachnospirales</taxon>
        <taxon>Lachnospiraceae</taxon>
        <taxon>Blautia</taxon>
    </lineage>
</organism>
<evidence type="ECO:0000313" key="5">
    <source>
        <dbReference type="EMBL" id="MBC5671582.1"/>
    </source>
</evidence>
<evidence type="ECO:0000256" key="3">
    <source>
        <dbReference type="ARBA" id="ARBA00022679"/>
    </source>
</evidence>
<dbReference type="GO" id="GO:0008168">
    <property type="term" value="F:methyltransferase activity"/>
    <property type="evidence" value="ECO:0007669"/>
    <property type="project" value="UniProtKB-KW"/>
</dbReference>
<sequence>MGKKGLYSTLRFIEDRDYGRIHEASIDILENTGVIFQNDEAIEIFKKHGAKVDGYRVYITRDMVDKALKTLPRTYKLYSRNPEQTVEIGKDFAVQPNAGAVFIQDLDHGKRLAGIEDYGNMMRLAQASDIINLVGAHPLDPSDVPSEFKHLHMCYEVLKNSDKPALGFTMNQKNSKEFLDMIQISMGMAPGEETDIQYSNFSANPLSPLSWSHDTLGSMMEYTKRGQGVYLLPCIMAGISGPMRHMGMLVLQNTEVLSGIVLMNLINEKAPVVYTPSSTVGYMKKGTYTTGTPDMSLINIPLLLMAHDFYHIPSRCMCGMTDSKVPDMQAGLETMQNVMMAVFAEADIINECLGVLDAIMTVSYEKHIVDEEIIKRALYLKQGIETDNDAMSVDVIKEVGPRGSYLEHDDTFEHYREVFDNDISECENYNTWANSGSMDIIQRANMKYKEILAAAPDTLLDPETDKDLRAYMAKIID</sequence>
<comment type="similarity">
    <text evidence="1 4">Belongs to the trimethylamine methyltransferase family.</text>
</comment>
<evidence type="ECO:0000256" key="4">
    <source>
        <dbReference type="PIRNR" id="PIRNR037567"/>
    </source>
</evidence>
<dbReference type="PIRSF" id="PIRSF037567">
    <property type="entry name" value="MTTB_MeTrfase"/>
    <property type="match status" value="1"/>
</dbReference>
<reference evidence="5 6" key="1">
    <citation type="submission" date="2020-08" db="EMBL/GenBank/DDBJ databases">
        <title>Genome public.</title>
        <authorList>
            <person name="Liu C."/>
            <person name="Sun Q."/>
        </authorList>
    </citation>
    <scope>NUCLEOTIDE SEQUENCE [LARGE SCALE GENOMIC DNA]</scope>
    <source>
        <strain evidence="5 6">NSJ-34</strain>
    </source>
</reference>
<name>A0ABR7F8R4_9FIRM</name>
<dbReference type="RefSeq" id="WP_052099456.1">
    <property type="nucleotide sequence ID" value="NZ_JACOOU010000002.1"/>
</dbReference>
<keyword evidence="2 5" id="KW-0489">Methyltransferase</keyword>
<dbReference type="Proteomes" id="UP000654573">
    <property type="component" value="Unassembled WGS sequence"/>
</dbReference>